<sequence length="328" mass="37345">VVEKLNDHTFQLLEPVIEIKYSDQEKFDSNFSPIPLSDQLNGFKISEQESNQSRVYVNCIKKVITSLADDDLFRVSIAMPGIKMDNGRGIKAMVNGPRIPDFCDQIESGLKLHYSIQKLENDSDMCAWGEEFCEDGAFRNIDNAYYIGGGTGTADGLKLQGRLIPFDDISEWIGKTWELKTEEGHSLESFSSMFGINQLRESESKDFDLIIAQILGKLLFERIMTIFSGWKSQFIIDRTLQTVHPYQNTYLDRIVIGQRLSTFLQTEEGSVIYSAMLDSLTQMTLEANVLTQHHFMDNDQFDQNRIILSDLRFSPIIGLGAKAWMETC</sequence>
<dbReference type="EMBL" id="UINC01024176">
    <property type="protein sequence ID" value="SVA97308.1"/>
    <property type="molecule type" value="Genomic_DNA"/>
</dbReference>
<dbReference type="AlphaFoldDB" id="A0A382A6Y8"/>
<dbReference type="Gene3D" id="3.30.420.40">
    <property type="match status" value="2"/>
</dbReference>
<feature type="non-terminal residue" evidence="1">
    <location>
        <position position="1"/>
    </location>
</feature>
<gene>
    <name evidence="1" type="ORF">METZ01_LOCUS150162</name>
</gene>
<evidence type="ECO:0000313" key="1">
    <source>
        <dbReference type="EMBL" id="SVA97308.1"/>
    </source>
</evidence>
<organism evidence="1">
    <name type="scientific">marine metagenome</name>
    <dbReference type="NCBI Taxonomy" id="408172"/>
    <lineage>
        <taxon>unclassified sequences</taxon>
        <taxon>metagenomes</taxon>
        <taxon>ecological metagenomes</taxon>
    </lineage>
</organism>
<accession>A0A382A6Y8</accession>
<proteinExistence type="predicted"/>
<name>A0A382A6Y8_9ZZZZ</name>
<reference evidence="1" key="1">
    <citation type="submission" date="2018-05" db="EMBL/GenBank/DDBJ databases">
        <authorList>
            <person name="Lanie J.A."/>
            <person name="Ng W.-L."/>
            <person name="Kazmierczak K.M."/>
            <person name="Andrzejewski T.M."/>
            <person name="Davidsen T.M."/>
            <person name="Wayne K.J."/>
            <person name="Tettelin H."/>
            <person name="Glass J.I."/>
            <person name="Rusch D."/>
            <person name="Podicherti R."/>
            <person name="Tsui H.-C.T."/>
            <person name="Winkler M.E."/>
        </authorList>
    </citation>
    <scope>NUCLEOTIDE SEQUENCE</scope>
</reference>
<protein>
    <submittedName>
        <fullName evidence="1">Uncharacterized protein</fullName>
    </submittedName>
</protein>